<dbReference type="EMBL" id="CP029287">
    <property type="protein sequence ID" value="AWS00715.1"/>
    <property type="molecule type" value="Genomic_DNA"/>
</dbReference>
<dbReference type="AlphaFoldDB" id="A0A2U9IXC3"/>
<evidence type="ECO:0008006" key="3">
    <source>
        <dbReference type="Google" id="ProtNLM"/>
    </source>
</evidence>
<dbReference type="OrthoDB" id="41496at2157"/>
<evidence type="ECO:0000313" key="1">
    <source>
        <dbReference type="EMBL" id="AWS00715.1"/>
    </source>
</evidence>
<protein>
    <recommendedName>
        <fullName evidence="3">ABC transporter ATP-binding protein</fullName>
    </recommendedName>
</protein>
<dbReference type="Proteomes" id="UP000247586">
    <property type="component" value="Chromosome"/>
</dbReference>
<organism evidence="1 2">
    <name type="scientific">Metallosphaera hakonensis JCM 8857 = DSM 7519</name>
    <dbReference type="NCBI Taxonomy" id="1293036"/>
    <lineage>
        <taxon>Archaea</taxon>
        <taxon>Thermoproteota</taxon>
        <taxon>Thermoprotei</taxon>
        <taxon>Sulfolobales</taxon>
        <taxon>Sulfolobaceae</taxon>
        <taxon>Metallosphaera</taxon>
    </lineage>
</organism>
<reference evidence="2" key="2">
    <citation type="submission" date="2020-03" db="EMBL/GenBank/DDBJ databases">
        <title>Complete Genome Sequences of Extremely Thermoacidophilic, Metal-Mobilizing Type-Strain Members of the Archaeal Family Sulfolobaceae: Acidianus brierleyi DSM-1651T, Acidianus sulfidivorans DSM-18786T, Metallosphaera hakonensis DSM-7519T, and Metallosphaera prunae DSM-10039T.</title>
        <authorList>
            <person name="Counts J.A."/>
            <person name="Kelly R.M."/>
        </authorList>
    </citation>
    <scope>NUCLEOTIDE SEQUENCE [LARGE SCALE GENOMIC DNA]</scope>
    <source>
        <strain evidence="2">HO1-1</strain>
    </source>
</reference>
<dbReference type="GeneID" id="36835994"/>
<dbReference type="STRING" id="1293036.GCA_001315825_02045"/>
<evidence type="ECO:0000313" key="2">
    <source>
        <dbReference type="Proteomes" id="UP000247586"/>
    </source>
</evidence>
<keyword evidence="2" id="KW-1185">Reference proteome</keyword>
<dbReference type="RefSeq" id="WP_054836927.1">
    <property type="nucleotide sequence ID" value="NZ_BBBA01000014.1"/>
</dbReference>
<accession>A0A2U9IXC3</accession>
<gene>
    <name evidence="1" type="ORF">DFR87_11590</name>
</gene>
<proteinExistence type="predicted"/>
<sequence length="266" mass="30546">MIKIKGSPISEIKDITCVLGEWDSYKQELSKKLKKGQLEAQYIDPFTGEYISRKEAIRSTYLIPSHLERGRIKAKDLISAWFKSSKRVEEIMFLLDIPDDFLDELSDLNLAKVYFTPLFLNRTKFSIVEDIFQQVEEQGKLKVLRVLSKIIKSRGLDALLFVSSTDLLPPCSSVFVMYEDEVVETGSKLLHPYSMTIANSTIRIGRKGEKVNVVEVGRGSGSGCRFHDYCDVMRRSRELQRKCRLEKPPLISVGESQVRCWNFLNH</sequence>
<name>A0A2U9IXC3_9CREN</name>
<dbReference type="KEGG" id="mhk:DFR87_11590"/>
<reference evidence="1 2" key="1">
    <citation type="submission" date="2018-05" db="EMBL/GenBank/DDBJ databases">
        <title>Complete Genome Sequences of Extremely Thermoacidophilic, Metal-Mobilizing Type-Strain Members of the Archaeal Family Sulfolobaceae: Acidianus brierleyi DSM-1651T, Acidianus sulfidivorans DSM-18786T, Metallosphaera hakonensis DSM-7519T, and Metallosphaera prunae DSM-10039T.</title>
        <authorList>
            <person name="Counts J.A."/>
            <person name="Kelly R.M."/>
        </authorList>
    </citation>
    <scope>NUCLEOTIDE SEQUENCE [LARGE SCALE GENOMIC DNA]</scope>
    <source>
        <strain evidence="1 2">HO1-1</strain>
    </source>
</reference>
<reference evidence="2" key="3">
    <citation type="submission" date="2020-03" db="EMBL/GenBank/DDBJ databases">
        <title>Sequencing and Assembly of Multiple Reported Metal-Biooxidizing Members of the Extremely Thermoacidophilic Archaeal Family Sulfolobaceae.</title>
        <authorList>
            <person name="Counts J.A."/>
            <person name="Kelly R.M."/>
        </authorList>
    </citation>
    <scope>NUCLEOTIDE SEQUENCE [LARGE SCALE GENOMIC DNA]</scope>
    <source>
        <strain evidence="2">HO1-1</strain>
    </source>
</reference>
<dbReference type="Gene3D" id="3.40.50.300">
    <property type="entry name" value="P-loop containing nucleotide triphosphate hydrolases"/>
    <property type="match status" value="1"/>
</dbReference>
<dbReference type="InterPro" id="IPR027417">
    <property type="entry name" value="P-loop_NTPase"/>
</dbReference>